<dbReference type="SUPFAM" id="SSF52833">
    <property type="entry name" value="Thioredoxin-like"/>
    <property type="match status" value="1"/>
</dbReference>
<dbReference type="Proteomes" id="UP000295662">
    <property type="component" value="Unassembled WGS sequence"/>
</dbReference>
<reference evidence="1 2" key="1">
    <citation type="submission" date="2019-03" db="EMBL/GenBank/DDBJ databases">
        <title>Genomic Encyclopedia of Archaeal and Bacterial Type Strains, Phase II (KMG-II): from individual species to whole genera.</title>
        <authorList>
            <person name="Goeker M."/>
        </authorList>
    </citation>
    <scope>NUCLEOTIDE SEQUENCE [LARGE SCALE GENOMIC DNA]</scope>
    <source>
        <strain evidence="1 2">ATCC 25309</strain>
    </source>
</reference>
<gene>
    <name evidence="1" type="ORF">EI77_03184</name>
</gene>
<evidence type="ECO:0000313" key="2">
    <source>
        <dbReference type="Proteomes" id="UP000295662"/>
    </source>
</evidence>
<accession>A0A4R7RUF8</accession>
<sequence length="149" mass="16652">MDSLMKIIASVFLLVLSVAVPHLIHAEEFDSRDAIGITSGRSVAAALKRAEKENKQVLVFAVDETKKSQSFHIKGMLEFEETKQQVRDHFILVVTDFKDKNIRAIVANESTERPFYILFNKDGSVVQKGTTAMGGTLGAKLVKEWTEKK</sequence>
<dbReference type="EMBL" id="SOCA01000006">
    <property type="protein sequence ID" value="TDU68067.1"/>
    <property type="molecule type" value="Genomic_DNA"/>
</dbReference>
<keyword evidence="2" id="KW-1185">Reference proteome</keyword>
<dbReference type="InterPro" id="IPR036249">
    <property type="entry name" value="Thioredoxin-like_sf"/>
</dbReference>
<protein>
    <submittedName>
        <fullName evidence="1">Uncharacterized protein</fullName>
    </submittedName>
</protein>
<name>A0A4R7RUF8_9BACT</name>
<dbReference type="AlphaFoldDB" id="A0A4R7RUF8"/>
<proteinExistence type="predicted"/>
<organism evidence="1 2">
    <name type="scientific">Prosthecobacter fusiformis</name>
    <dbReference type="NCBI Taxonomy" id="48464"/>
    <lineage>
        <taxon>Bacteria</taxon>
        <taxon>Pseudomonadati</taxon>
        <taxon>Verrucomicrobiota</taxon>
        <taxon>Verrucomicrobiia</taxon>
        <taxon>Verrucomicrobiales</taxon>
        <taxon>Verrucomicrobiaceae</taxon>
        <taxon>Prosthecobacter</taxon>
    </lineage>
</organism>
<comment type="caution">
    <text evidence="1">The sequence shown here is derived from an EMBL/GenBank/DDBJ whole genome shotgun (WGS) entry which is preliminary data.</text>
</comment>
<evidence type="ECO:0000313" key="1">
    <source>
        <dbReference type="EMBL" id="TDU68067.1"/>
    </source>
</evidence>